<evidence type="ECO:0000313" key="8">
    <source>
        <dbReference type="Proteomes" id="UP001460270"/>
    </source>
</evidence>
<evidence type="ECO:0000256" key="4">
    <source>
        <dbReference type="ARBA" id="ARBA00023125"/>
    </source>
</evidence>
<evidence type="ECO:0000259" key="6">
    <source>
        <dbReference type="PROSITE" id="PS50950"/>
    </source>
</evidence>
<evidence type="ECO:0000256" key="1">
    <source>
        <dbReference type="ARBA" id="ARBA00022723"/>
    </source>
</evidence>
<feature type="domain" description="THAP-type" evidence="6">
    <location>
        <begin position="90"/>
        <end position="179"/>
    </location>
</feature>
<dbReference type="InterPro" id="IPR006612">
    <property type="entry name" value="THAP_Znf"/>
</dbReference>
<accession>A0AAW0P872</accession>
<dbReference type="EMBL" id="JBBPFD010000009">
    <property type="protein sequence ID" value="KAK7912855.1"/>
    <property type="molecule type" value="Genomic_DNA"/>
</dbReference>
<dbReference type="SMART" id="SM00980">
    <property type="entry name" value="THAP"/>
    <property type="match status" value="2"/>
</dbReference>
<dbReference type="AlphaFoldDB" id="A0AAW0P872"/>
<keyword evidence="8" id="KW-1185">Reference proteome</keyword>
<protein>
    <recommendedName>
        <fullName evidence="6">THAP-type domain-containing protein</fullName>
    </recommendedName>
</protein>
<evidence type="ECO:0000256" key="5">
    <source>
        <dbReference type="PROSITE-ProRule" id="PRU00309"/>
    </source>
</evidence>
<dbReference type="SUPFAM" id="SSF57716">
    <property type="entry name" value="Glucocorticoid receptor-like (DNA-binding domain)"/>
    <property type="match status" value="2"/>
</dbReference>
<dbReference type="PROSITE" id="PS50950">
    <property type="entry name" value="ZF_THAP"/>
    <property type="match status" value="2"/>
</dbReference>
<evidence type="ECO:0000256" key="2">
    <source>
        <dbReference type="ARBA" id="ARBA00022771"/>
    </source>
</evidence>
<keyword evidence="2 5" id="KW-0863">Zinc-finger</keyword>
<sequence length="805" mass="93383">MSSWRKCVFGCDDSNTLFNLPKEETTREAWLDFVYGDPKQKHYTKNLFICDRHFEDDCLVNKAMFQSGLSNRLMLRPGSVPTIYVQFQPLPMLPTPKRKCNLGCEQFNTLFSLPKEEPTREQWRHFVFCGDKRHRNYYNKAILVCDNHFEDDCFLNKPMFQTGLCSRLHIRHGSVPTIRFEYEPSTSMELEDEVEEKPSISSFNLTQHIGQTLYSPVLPTDMPSLSTFPVMLIPGKTESKSKRESKSVGTQLSYNTLRNPVRSKAAQAAATFTTSNVGVQTIKRRKTLPLAKAFLAEPVGRPKKRPRVEMEEEKEEEDVPIFNSTHGSNVINFSEPTDIDSTPDYEDTKYIVFEKNLLQLFEQCPVCSCACTVQRQRHGTFVSLTQNCPECMYSRTWQNQPLTRSTPVGDLQLSAAVYFTGGSFQKMQRICRSINLQIHHLDTFKKHSRMFLEPAICHNWKLHQKTVFDDLREQRQLPVAGEMRARPPGPSAKMGSYTTMDMETKKILDVQLVQRKENVDKNLMEKRGLKRCLDRLEENDLKVDYVITDRHAKVQKYLENRQIAHYFDVWRLEKELSKRLDELSEKKDFLIVKKWSPAIKHHMYWSAASSQCGEEKVAKWISHVNHIQDIHKHDDPLFPHCAHPDRVTRDPNKWFKPGTRPLYEVEKLLLNSRVLRDVPKLCSSHQTSSLDVFHKVSLQFAPDDVNFSFMETKCRLFLAAMHFNENTAREEEMCGESFLLPKSEQACPAVKTRTTFGYVRDLMKLLFTEVLNDPAAFVEELKKKTVNKDPENDGETIEPQTEFVL</sequence>
<dbReference type="Pfam" id="PF05485">
    <property type="entry name" value="THAP"/>
    <property type="match status" value="2"/>
</dbReference>
<dbReference type="GO" id="GO:0008270">
    <property type="term" value="F:zinc ion binding"/>
    <property type="evidence" value="ECO:0007669"/>
    <property type="project" value="UniProtKB-KW"/>
</dbReference>
<feature type="domain" description="THAP-type" evidence="6">
    <location>
        <begin position="1"/>
        <end position="84"/>
    </location>
</feature>
<keyword evidence="3" id="KW-0862">Zinc</keyword>
<evidence type="ECO:0000313" key="7">
    <source>
        <dbReference type="EMBL" id="KAK7912855.1"/>
    </source>
</evidence>
<gene>
    <name evidence="7" type="ORF">WMY93_013066</name>
</gene>
<dbReference type="PANTHER" id="PTHR31751:SF44">
    <property type="entry name" value="SI:CH211-211K8.4-RELATED"/>
    <property type="match status" value="1"/>
</dbReference>
<dbReference type="PANTHER" id="PTHR31751">
    <property type="entry name" value="SI:CH211-108C17.2-RELATED-RELATED"/>
    <property type="match status" value="1"/>
</dbReference>
<keyword evidence="1" id="KW-0479">Metal-binding</keyword>
<keyword evidence="4 5" id="KW-0238">DNA-binding</keyword>
<dbReference type="Proteomes" id="UP001460270">
    <property type="component" value="Unassembled WGS sequence"/>
</dbReference>
<organism evidence="7 8">
    <name type="scientific">Mugilogobius chulae</name>
    <name type="common">yellowstripe goby</name>
    <dbReference type="NCBI Taxonomy" id="88201"/>
    <lineage>
        <taxon>Eukaryota</taxon>
        <taxon>Metazoa</taxon>
        <taxon>Chordata</taxon>
        <taxon>Craniata</taxon>
        <taxon>Vertebrata</taxon>
        <taxon>Euteleostomi</taxon>
        <taxon>Actinopterygii</taxon>
        <taxon>Neopterygii</taxon>
        <taxon>Teleostei</taxon>
        <taxon>Neoteleostei</taxon>
        <taxon>Acanthomorphata</taxon>
        <taxon>Gobiaria</taxon>
        <taxon>Gobiiformes</taxon>
        <taxon>Gobioidei</taxon>
        <taxon>Gobiidae</taxon>
        <taxon>Gobionellinae</taxon>
        <taxon>Mugilogobius</taxon>
    </lineage>
</organism>
<comment type="caution">
    <text evidence="7">The sequence shown here is derived from an EMBL/GenBank/DDBJ whole genome shotgun (WGS) entry which is preliminary data.</text>
</comment>
<reference evidence="8" key="1">
    <citation type="submission" date="2024-04" db="EMBL/GenBank/DDBJ databases">
        <title>Salinicola lusitanus LLJ914,a marine bacterium isolated from the Okinawa Trough.</title>
        <authorList>
            <person name="Li J."/>
        </authorList>
    </citation>
    <scope>NUCLEOTIDE SEQUENCE [LARGE SCALE GENOMIC DNA]</scope>
</reference>
<proteinExistence type="predicted"/>
<evidence type="ECO:0000256" key="3">
    <source>
        <dbReference type="ARBA" id="ARBA00022833"/>
    </source>
</evidence>
<name>A0AAW0P872_9GOBI</name>
<dbReference type="SMART" id="SM00692">
    <property type="entry name" value="DM3"/>
    <property type="match status" value="2"/>
</dbReference>
<dbReference type="GO" id="GO:0003677">
    <property type="term" value="F:DNA binding"/>
    <property type="evidence" value="ECO:0007669"/>
    <property type="project" value="UniProtKB-UniRule"/>
</dbReference>